<dbReference type="SUPFAM" id="SSF55785">
    <property type="entry name" value="PYP-like sensor domain (PAS domain)"/>
    <property type="match status" value="4"/>
</dbReference>
<dbReference type="SMART" id="SM00388">
    <property type="entry name" value="HisKA"/>
    <property type="match status" value="1"/>
</dbReference>
<dbReference type="Gene3D" id="1.10.287.130">
    <property type="match status" value="1"/>
</dbReference>
<feature type="domain" description="PAS" evidence="8">
    <location>
        <begin position="641"/>
        <end position="709"/>
    </location>
</feature>
<proteinExistence type="predicted"/>
<dbReference type="InterPro" id="IPR036890">
    <property type="entry name" value="HATPase_C_sf"/>
</dbReference>
<dbReference type="SMART" id="SM00065">
    <property type="entry name" value="GAF"/>
    <property type="match status" value="3"/>
</dbReference>
<dbReference type="Proteomes" id="UP000010366">
    <property type="component" value="Chromosome"/>
</dbReference>
<dbReference type="PROSITE" id="PS50109">
    <property type="entry name" value="HIS_KIN"/>
    <property type="match status" value="1"/>
</dbReference>
<evidence type="ECO:0000256" key="3">
    <source>
        <dbReference type="ARBA" id="ARBA00022553"/>
    </source>
</evidence>
<dbReference type="eggNOG" id="COG3829">
    <property type="taxonomic scope" value="Bacteria"/>
</dbReference>
<feature type="domain" description="PAS" evidence="8">
    <location>
        <begin position="908"/>
        <end position="974"/>
    </location>
</feature>
<dbReference type="SUPFAM" id="SSF55781">
    <property type="entry name" value="GAF domain-like"/>
    <property type="match status" value="3"/>
</dbReference>
<feature type="domain" description="PAC" evidence="9">
    <location>
        <begin position="716"/>
        <end position="768"/>
    </location>
</feature>
<comment type="catalytic activity">
    <reaction evidence="1">
        <text>ATP + protein L-histidine = ADP + protein N-phospho-L-histidine.</text>
        <dbReference type="EC" id="2.7.13.3"/>
    </reaction>
</comment>
<dbReference type="STRING" id="1173020.Cha6605_0016"/>
<dbReference type="InterPro" id="IPR004358">
    <property type="entry name" value="Sig_transdc_His_kin-like_C"/>
</dbReference>
<dbReference type="Pfam" id="PF08448">
    <property type="entry name" value="PAS_4"/>
    <property type="match status" value="2"/>
</dbReference>
<dbReference type="eggNOG" id="COG4251">
    <property type="taxonomic scope" value="Bacteria"/>
</dbReference>
<reference evidence="10 11" key="1">
    <citation type="submission" date="2012-05" db="EMBL/GenBank/DDBJ databases">
        <title>Finished chromosome of genome of Chamaesiphon sp. PCC 6605.</title>
        <authorList>
            <consortium name="US DOE Joint Genome Institute"/>
            <person name="Gugger M."/>
            <person name="Coursin T."/>
            <person name="Rippka R."/>
            <person name="Tandeau De Marsac N."/>
            <person name="Huntemann M."/>
            <person name="Wei C.-L."/>
            <person name="Han J."/>
            <person name="Detter J.C."/>
            <person name="Han C."/>
            <person name="Tapia R."/>
            <person name="Chen A."/>
            <person name="Kyrpides N."/>
            <person name="Mavromatis K."/>
            <person name="Markowitz V."/>
            <person name="Szeto E."/>
            <person name="Ivanova N."/>
            <person name="Pagani I."/>
            <person name="Pati A."/>
            <person name="Goodwin L."/>
            <person name="Nordberg H.P."/>
            <person name="Cantor M.N."/>
            <person name="Hua S.X."/>
            <person name="Woyke T."/>
            <person name="Kerfeld C.A."/>
        </authorList>
    </citation>
    <scope>NUCLEOTIDE SEQUENCE [LARGE SCALE GENOMIC DNA]</scope>
    <source>
        <strain evidence="11">ATCC 27169 / PCC 6605</strain>
    </source>
</reference>
<dbReference type="PRINTS" id="PR00344">
    <property type="entry name" value="BCTRLSENSOR"/>
</dbReference>
<dbReference type="PROSITE" id="PS50113">
    <property type="entry name" value="PAC"/>
    <property type="match status" value="4"/>
</dbReference>
<dbReference type="Pfam" id="PF02518">
    <property type="entry name" value="HATPase_c"/>
    <property type="match status" value="1"/>
</dbReference>
<dbReference type="eggNOG" id="COG2203">
    <property type="taxonomic scope" value="Bacteria"/>
</dbReference>
<evidence type="ECO:0000256" key="5">
    <source>
        <dbReference type="ARBA" id="ARBA00022777"/>
    </source>
</evidence>
<dbReference type="SUPFAM" id="SSF47384">
    <property type="entry name" value="Homodimeric domain of signal transducing histidine kinase"/>
    <property type="match status" value="1"/>
</dbReference>
<dbReference type="SUPFAM" id="SSF55874">
    <property type="entry name" value="ATPase domain of HSP90 chaperone/DNA topoisomerase II/histidine kinase"/>
    <property type="match status" value="1"/>
</dbReference>
<protein>
    <recommendedName>
        <fullName evidence="2">histidine kinase</fullName>
        <ecNumber evidence="2">2.7.13.3</ecNumber>
    </recommendedName>
</protein>
<evidence type="ECO:0000256" key="2">
    <source>
        <dbReference type="ARBA" id="ARBA00012438"/>
    </source>
</evidence>
<dbReference type="PATRIC" id="fig|1173020.3.peg.19"/>
<dbReference type="InterPro" id="IPR003018">
    <property type="entry name" value="GAF"/>
</dbReference>
<dbReference type="GO" id="GO:0000155">
    <property type="term" value="F:phosphorelay sensor kinase activity"/>
    <property type="evidence" value="ECO:0007669"/>
    <property type="project" value="InterPro"/>
</dbReference>
<dbReference type="InterPro" id="IPR003594">
    <property type="entry name" value="HATPase_dom"/>
</dbReference>
<accession>K9UAV1</accession>
<dbReference type="CDD" id="cd00130">
    <property type="entry name" value="PAS"/>
    <property type="match status" value="3"/>
</dbReference>
<organism evidence="10 11">
    <name type="scientific">Chamaesiphon minutus (strain ATCC 27169 / PCC 6605)</name>
    <dbReference type="NCBI Taxonomy" id="1173020"/>
    <lineage>
        <taxon>Bacteria</taxon>
        <taxon>Bacillati</taxon>
        <taxon>Cyanobacteriota</taxon>
        <taxon>Cyanophyceae</taxon>
        <taxon>Gomontiellales</taxon>
        <taxon>Chamaesiphonaceae</taxon>
        <taxon>Chamaesiphon</taxon>
    </lineage>
</organism>
<dbReference type="PANTHER" id="PTHR43304:SF1">
    <property type="entry name" value="PAC DOMAIN-CONTAINING PROTEIN"/>
    <property type="match status" value="1"/>
</dbReference>
<dbReference type="KEGG" id="cmp:Cha6605_0016"/>
<dbReference type="eggNOG" id="COG2202">
    <property type="taxonomic scope" value="Bacteria"/>
</dbReference>
<dbReference type="InterPro" id="IPR029016">
    <property type="entry name" value="GAF-like_dom_sf"/>
</dbReference>
<keyword evidence="11" id="KW-1185">Reference proteome</keyword>
<dbReference type="PROSITE" id="PS50112">
    <property type="entry name" value="PAS"/>
    <property type="match status" value="3"/>
</dbReference>
<dbReference type="Pfam" id="PF01590">
    <property type="entry name" value="GAF"/>
    <property type="match status" value="1"/>
</dbReference>
<dbReference type="AlphaFoldDB" id="K9UAV1"/>
<dbReference type="OrthoDB" id="9758522at2"/>
<dbReference type="InterPro" id="IPR000014">
    <property type="entry name" value="PAS"/>
</dbReference>
<evidence type="ECO:0000256" key="4">
    <source>
        <dbReference type="ARBA" id="ARBA00022679"/>
    </source>
</evidence>
<dbReference type="CDD" id="cd00082">
    <property type="entry name" value="HisKA"/>
    <property type="match status" value="1"/>
</dbReference>
<dbReference type="Gene3D" id="3.30.450.20">
    <property type="entry name" value="PAS domain"/>
    <property type="match status" value="4"/>
</dbReference>
<dbReference type="InterPro" id="IPR035965">
    <property type="entry name" value="PAS-like_dom_sf"/>
</dbReference>
<dbReference type="InterPro" id="IPR001610">
    <property type="entry name" value="PAC"/>
</dbReference>
<dbReference type="InterPro" id="IPR000700">
    <property type="entry name" value="PAS-assoc_C"/>
</dbReference>
<dbReference type="InterPro" id="IPR005467">
    <property type="entry name" value="His_kinase_dom"/>
</dbReference>
<evidence type="ECO:0000313" key="11">
    <source>
        <dbReference type="Proteomes" id="UP000010366"/>
    </source>
</evidence>
<dbReference type="InterPro" id="IPR036097">
    <property type="entry name" value="HisK_dim/P_sf"/>
</dbReference>
<dbReference type="InterPro" id="IPR003661">
    <property type="entry name" value="HisK_dim/P_dom"/>
</dbReference>
<dbReference type="SMART" id="SM00091">
    <property type="entry name" value="PAS"/>
    <property type="match status" value="4"/>
</dbReference>
<keyword evidence="6" id="KW-0902">Two-component regulatory system</keyword>
<name>K9UAV1_CHAP6</name>
<keyword evidence="4" id="KW-0808">Transferase</keyword>
<dbReference type="CDD" id="cd00075">
    <property type="entry name" value="HATPase"/>
    <property type="match status" value="1"/>
</dbReference>
<keyword evidence="5" id="KW-0418">Kinase</keyword>
<keyword evidence="3" id="KW-0597">Phosphoprotein</keyword>
<feature type="domain" description="Histidine kinase" evidence="7">
    <location>
        <begin position="1039"/>
        <end position="1250"/>
    </location>
</feature>
<dbReference type="Pfam" id="PF13185">
    <property type="entry name" value="GAF_2"/>
    <property type="match status" value="2"/>
</dbReference>
<dbReference type="Gene3D" id="3.30.565.10">
    <property type="entry name" value="Histidine kinase-like ATPase, C-terminal domain"/>
    <property type="match status" value="1"/>
</dbReference>
<dbReference type="NCBIfam" id="TIGR00229">
    <property type="entry name" value="sensory_box"/>
    <property type="match status" value="4"/>
</dbReference>
<dbReference type="SMART" id="SM00387">
    <property type="entry name" value="HATPase_c"/>
    <property type="match status" value="1"/>
</dbReference>
<dbReference type="InterPro" id="IPR013655">
    <property type="entry name" value="PAS_fold_3"/>
</dbReference>
<dbReference type="EC" id="2.7.13.3" evidence="2"/>
<dbReference type="SMART" id="SM00086">
    <property type="entry name" value="PAC"/>
    <property type="match status" value="3"/>
</dbReference>
<dbReference type="HOGENOM" id="CLU_265722_0_0_3"/>
<evidence type="ECO:0000313" key="10">
    <source>
        <dbReference type="EMBL" id="AFY91324.1"/>
    </source>
</evidence>
<dbReference type="InterPro" id="IPR013656">
    <property type="entry name" value="PAS_4"/>
</dbReference>
<evidence type="ECO:0000256" key="1">
    <source>
        <dbReference type="ARBA" id="ARBA00000085"/>
    </source>
</evidence>
<dbReference type="Pfam" id="PF00512">
    <property type="entry name" value="HisKA"/>
    <property type="match status" value="1"/>
</dbReference>
<dbReference type="Pfam" id="PF08447">
    <property type="entry name" value="PAS_3"/>
    <property type="match status" value="2"/>
</dbReference>
<sequence>MTESLSSQPVAPKLPANEPERLAALHRYQILDTPAEAAFDRIVALTARLFKIPTVLISLVDESRAWFKSSIGFDAPEVSRDDTICSFAVLTDEPLIVPDTRLDERFVCNPFVQCEAGMRFYAGAPPIDRDGFNLGTLCMLDSIPHDPLTAEQQATLIDLAAMVVDELELRLAAQQIARVDAALVEITQGVARVTGEAFFDELVRHFAKVLGTDYAYIGLVEGHEPKMMRTIATCARGKIVENLEYRLQDTPCWEAIEQQKICCYPRNIRAQFPNAALLKPLAVESYIAIPFYGSTGNVMGLLGVMDGKPLEQVQLAESLLTIFATRIATELERQQHELMLVEQTRLLEAVSTGRSIDECLSALCRSVAKLSPSTRACVLLSEDRRSKFPRSITPDFPPSLSQGFKDTPINELEIGTCGTAVYYGQPINCSDIATDDEWSPSWRDLCIAHGIRACHSAPIMGIDNLPLGSLMLCFSEARLPTDWEYKLAEFGTKIASIAIERLRSIENLCESEERLNLALTAADLATWDADLSTGQIIWSGDLVRILGHDPAADGAATVEMYLSRVHPDDRAAVTQAWEIAQRDRSLYDLEHRFVRADTGAVVWVAATGRFLDNLAGAGMRFVGVMFDITERKQIAANLEQSNARFEAAMLAVRGMVFEWNLQTQIIYRSEGLYDLLGFRAEAVPPTNEWWTERVHPDDLARVQSEFQTAPAGIARFESEYRVRHAAGHWVYVSDRSYFQYDADGTLLKVIGFNTDISKRKRAEEELRQSQALAQLQLSEIAAIYQTAPIGLAILDRDLRYERINQRLAEINGIPTEDHIGRTIREIAPDLADLAEPLFQQVLTTGAPLQDLELSGETRALPGVCRTWIENCFPLKDETGQIMGINVVVQEITDRKRAEAELARVNGILTATIDGTSDVIFVKDLQGRYVIANSTAAEWLNVSVADLIGRDDTSLFPPEIALDIAHLDRQVMDTGESIVYEEEIPKQGSLRSLLSAKYPWRDPHGQIVGVIGISRDITDRKRAEAELAERNKELDSFVHTVSHDLKAPLRAISNLSQWIEDDLENQLPPENQQQLQLLRTRVKRMESMIDSLLLYARAGRQEAQLETFDLAELLSEIIDSLAPPEGFKIEIQPSLPTLTTKRVFLSQVFANLISNAIKHHNSVTGHLDISAIEYPNYHEFIVCDDGPGIAPEHHERVFDIFLTLKGKENNNNTGVGLAIVKKIVEAEAGTIRLESSLGRGTTFYVTWPKSHQ</sequence>
<evidence type="ECO:0000259" key="7">
    <source>
        <dbReference type="PROSITE" id="PS50109"/>
    </source>
</evidence>
<feature type="domain" description="PAC" evidence="9">
    <location>
        <begin position="972"/>
        <end position="1028"/>
    </location>
</feature>
<evidence type="ECO:0000256" key="6">
    <source>
        <dbReference type="ARBA" id="ARBA00023012"/>
    </source>
</evidence>
<feature type="domain" description="PAS" evidence="8">
    <location>
        <begin position="776"/>
        <end position="845"/>
    </location>
</feature>
<dbReference type="EMBL" id="CP003600">
    <property type="protein sequence ID" value="AFY91324.1"/>
    <property type="molecule type" value="Genomic_DNA"/>
</dbReference>
<dbReference type="PANTHER" id="PTHR43304">
    <property type="entry name" value="PHYTOCHROME-LIKE PROTEIN CPH1"/>
    <property type="match status" value="1"/>
</dbReference>
<dbReference type="RefSeq" id="WP_015157519.1">
    <property type="nucleotide sequence ID" value="NC_019697.1"/>
</dbReference>
<dbReference type="Gene3D" id="2.10.70.100">
    <property type="match status" value="1"/>
</dbReference>
<gene>
    <name evidence="10" type="ORF">Cha6605_0016</name>
</gene>
<feature type="domain" description="PAC" evidence="9">
    <location>
        <begin position="587"/>
        <end position="640"/>
    </location>
</feature>
<evidence type="ECO:0000259" key="9">
    <source>
        <dbReference type="PROSITE" id="PS50113"/>
    </source>
</evidence>
<dbReference type="InterPro" id="IPR052162">
    <property type="entry name" value="Sensor_kinase/Photoreceptor"/>
</dbReference>
<feature type="domain" description="PAC" evidence="9">
    <location>
        <begin position="849"/>
        <end position="903"/>
    </location>
</feature>
<dbReference type="Gene3D" id="3.30.450.40">
    <property type="match status" value="3"/>
</dbReference>
<evidence type="ECO:0000259" key="8">
    <source>
        <dbReference type="PROSITE" id="PS50112"/>
    </source>
</evidence>